<dbReference type="InterPro" id="IPR030192">
    <property type="entry name" value="YbdG"/>
</dbReference>
<evidence type="ECO:0000256" key="2">
    <source>
        <dbReference type="ARBA" id="ARBA00008017"/>
    </source>
</evidence>
<keyword evidence="5" id="KW-0812">Transmembrane</keyword>
<dbReference type="InterPro" id="IPR006685">
    <property type="entry name" value="MscS_channel_2nd"/>
</dbReference>
<reference evidence="11 12" key="1">
    <citation type="submission" date="2017-12" db="EMBL/GenBank/DDBJ databases">
        <title>Genomes of bacteria within cyanobacterial aggregates.</title>
        <authorList>
            <person name="Cai H."/>
        </authorList>
    </citation>
    <scope>NUCLEOTIDE SEQUENCE [LARGE SCALE GENOMIC DNA]</scope>
    <source>
        <strain evidence="11 12">TH16</strain>
    </source>
</reference>
<name>A0A2K9N6T8_9PROT</name>
<evidence type="ECO:0000313" key="11">
    <source>
        <dbReference type="EMBL" id="AUN28863.1"/>
    </source>
</evidence>
<evidence type="ECO:0000256" key="1">
    <source>
        <dbReference type="ARBA" id="ARBA00004429"/>
    </source>
</evidence>
<evidence type="ECO:0000256" key="7">
    <source>
        <dbReference type="ARBA" id="ARBA00023016"/>
    </source>
</evidence>
<dbReference type="SUPFAM" id="SSF50182">
    <property type="entry name" value="Sm-like ribonucleoproteins"/>
    <property type="match status" value="1"/>
</dbReference>
<dbReference type="EMBL" id="CP025611">
    <property type="protein sequence ID" value="AUN28863.1"/>
    <property type="molecule type" value="Genomic_DNA"/>
</dbReference>
<proteinExistence type="inferred from homology"/>
<keyword evidence="3" id="KW-1003">Cell membrane</keyword>
<dbReference type="AlphaFoldDB" id="A0A2K9N6T8"/>
<keyword evidence="12" id="KW-1185">Reference proteome</keyword>
<sequence length="422" mass="46810">MLPDYIHNFLAQNDESLRMGGGLIVLVLSAWITNSVVKKLVLGLIRRGLSMTRYGNDEVLAQQRLIPRLANVMPALVIMAGINLIPGLPDALVLVVRNVCAAFVILTLAMAVSALLNIVIVVYGRRPDAHRKPIKGYVQLVKLVVFAIAAVLAIAALMDRSPLILLSGVGALAAVLMLVFQDTLLSLVASVQISSGDMLRVGDWIEMPQMNADGDVIDIALHTVKVQNWDKTITTLPTRKLISEPFKNWRGMQESGGRRIKRSLFLDQTSVRFLTAQEAVKLRRFRVLADYLGDKEKELAQWNGRLDEGDQYNARRLTNLGTFRAYLQNYLRHHPGIHQNMTLLVRQMAPASEGLPMEIYCFTNTVAWADYEAIQADIFDHLLAILPEFGLRVFQSPSGADLQQVSASFALPPPLRAANERA</sequence>
<evidence type="ECO:0000313" key="12">
    <source>
        <dbReference type="Proteomes" id="UP000234752"/>
    </source>
</evidence>
<dbReference type="FunFam" id="2.30.30.60:FF:000002">
    <property type="entry name" value="Mechanosensitive ion channel family protein"/>
    <property type="match status" value="1"/>
</dbReference>
<protein>
    <recommendedName>
        <fullName evidence="9">Mechanosensing system component YbdG</fullName>
    </recommendedName>
    <alternativeName>
        <fullName evidence="10">Mechanosensitive channel homolog YbdG</fullName>
    </alternativeName>
</protein>
<dbReference type="Gene3D" id="2.30.30.60">
    <property type="match status" value="1"/>
</dbReference>
<dbReference type="InterPro" id="IPR010920">
    <property type="entry name" value="LSM_dom_sf"/>
</dbReference>
<evidence type="ECO:0000256" key="4">
    <source>
        <dbReference type="ARBA" id="ARBA00022519"/>
    </source>
</evidence>
<keyword evidence="6" id="KW-1133">Transmembrane helix</keyword>
<gene>
    <name evidence="11" type="ORF">C0V82_00285</name>
</gene>
<dbReference type="GO" id="GO:0008381">
    <property type="term" value="F:mechanosensitive monoatomic ion channel activity"/>
    <property type="evidence" value="ECO:0007669"/>
    <property type="project" value="InterPro"/>
</dbReference>
<dbReference type="PANTHER" id="PTHR30414">
    <property type="entry name" value="MINICONDUCTANCE MECHANOSENSITIVE CHANNEL YBDG"/>
    <property type="match status" value="1"/>
</dbReference>
<dbReference type="PANTHER" id="PTHR30414:SF0">
    <property type="entry name" value="MINICONDUCTANCE MECHANOSENSITIVE CHANNEL YBDG"/>
    <property type="match status" value="1"/>
</dbReference>
<dbReference type="Proteomes" id="UP000234752">
    <property type="component" value="Chromosome eg_1"/>
</dbReference>
<accession>A0A2K9N6T8</accession>
<keyword evidence="8" id="KW-0472">Membrane</keyword>
<dbReference type="OrthoDB" id="9814206at2"/>
<dbReference type="InterPro" id="IPR049278">
    <property type="entry name" value="MS_channel_C"/>
</dbReference>
<evidence type="ECO:0000256" key="3">
    <source>
        <dbReference type="ARBA" id="ARBA00022475"/>
    </source>
</evidence>
<dbReference type="KEGG" id="ncb:C0V82_00285"/>
<dbReference type="RefSeq" id="WP_102110625.1">
    <property type="nucleotide sequence ID" value="NZ_BMGN01000005.1"/>
</dbReference>
<evidence type="ECO:0000256" key="9">
    <source>
        <dbReference type="ARBA" id="ARBA00093630"/>
    </source>
</evidence>
<dbReference type="InterPro" id="IPR023408">
    <property type="entry name" value="MscS_beta-dom_sf"/>
</dbReference>
<dbReference type="Pfam" id="PF21082">
    <property type="entry name" value="MS_channel_3rd"/>
    <property type="match status" value="1"/>
</dbReference>
<dbReference type="GO" id="GO:0005886">
    <property type="term" value="C:plasma membrane"/>
    <property type="evidence" value="ECO:0007669"/>
    <property type="project" value="UniProtKB-SubCell"/>
</dbReference>
<dbReference type="Pfam" id="PF00924">
    <property type="entry name" value="MS_channel_2nd"/>
    <property type="match status" value="1"/>
</dbReference>
<keyword evidence="7" id="KW-0346">Stress response</keyword>
<organism evidence="11 12">
    <name type="scientific">Niveispirillum cyanobacteriorum</name>
    <dbReference type="NCBI Taxonomy" id="1612173"/>
    <lineage>
        <taxon>Bacteria</taxon>
        <taxon>Pseudomonadati</taxon>
        <taxon>Pseudomonadota</taxon>
        <taxon>Alphaproteobacteria</taxon>
        <taxon>Rhodospirillales</taxon>
        <taxon>Azospirillaceae</taxon>
        <taxon>Niveispirillum</taxon>
    </lineage>
</organism>
<evidence type="ECO:0000256" key="5">
    <source>
        <dbReference type="ARBA" id="ARBA00022692"/>
    </source>
</evidence>
<evidence type="ECO:0000256" key="8">
    <source>
        <dbReference type="ARBA" id="ARBA00023136"/>
    </source>
</evidence>
<evidence type="ECO:0000256" key="6">
    <source>
        <dbReference type="ARBA" id="ARBA00022989"/>
    </source>
</evidence>
<comment type="subcellular location">
    <subcellularLocation>
        <location evidence="1">Cell inner membrane</location>
        <topology evidence="1">Multi-pass membrane protein</topology>
    </subcellularLocation>
</comment>
<keyword evidence="4" id="KW-0997">Cell inner membrane</keyword>
<comment type="similarity">
    <text evidence="2">Belongs to the MscS (TC 1.A.23) family.</text>
</comment>
<dbReference type="GO" id="GO:0071470">
    <property type="term" value="P:cellular response to osmotic stress"/>
    <property type="evidence" value="ECO:0007669"/>
    <property type="project" value="InterPro"/>
</dbReference>
<evidence type="ECO:0000256" key="10">
    <source>
        <dbReference type="ARBA" id="ARBA00093659"/>
    </source>
</evidence>